<comment type="pathway">
    <text evidence="2">Protein modification; protein glycosylation.</text>
</comment>
<evidence type="ECO:0000256" key="3">
    <source>
        <dbReference type="ARBA" id="ARBA00010600"/>
    </source>
</evidence>
<evidence type="ECO:0000256" key="2">
    <source>
        <dbReference type="ARBA" id="ARBA00004922"/>
    </source>
</evidence>
<organism evidence="15 16">
    <name type="scientific">Parastrongyloides trichosuri</name>
    <name type="common">Possum-specific nematode worm</name>
    <dbReference type="NCBI Taxonomy" id="131310"/>
    <lineage>
        <taxon>Eukaryota</taxon>
        <taxon>Metazoa</taxon>
        <taxon>Ecdysozoa</taxon>
        <taxon>Nematoda</taxon>
        <taxon>Chromadorea</taxon>
        <taxon>Rhabditida</taxon>
        <taxon>Tylenchina</taxon>
        <taxon>Panagrolaimomorpha</taxon>
        <taxon>Strongyloidoidea</taxon>
        <taxon>Strongyloididae</taxon>
        <taxon>Parastrongyloides</taxon>
    </lineage>
</organism>
<protein>
    <recommendedName>
        <fullName evidence="5">Dol-P-Glc:Glc(2)Man(9)GlcNAc(2)-PP-Dol alpha-1,2-glucosyltransferase</fullName>
        <ecNumber evidence="4">2.4.1.256</ecNumber>
    </recommendedName>
</protein>
<keyword evidence="11 14" id="KW-0472">Membrane</keyword>
<evidence type="ECO:0000256" key="14">
    <source>
        <dbReference type="SAM" id="Phobius"/>
    </source>
</evidence>
<keyword evidence="10 14" id="KW-1133">Transmembrane helix</keyword>
<evidence type="ECO:0000256" key="7">
    <source>
        <dbReference type="ARBA" id="ARBA00022679"/>
    </source>
</evidence>
<feature type="transmembrane region" description="Helical" evidence="14">
    <location>
        <begin position="139"/>
        <end position="161"/>
    </location>
</feature>
<evidence type="ECO:0000256" key="6">
    <source>
        <dbReference type="ARBA" id="ARBA00022676"/>
    </source>
</evidence>
<dbReference type="PANTHER" id="PTHR12989:SF10">
    <property type="entry name" value="DOL-P-GLC:GLC(2)MAN(9)GLCNAC(2)-PP-DOL ALPHA-1,2-GLUCOSYLTRANSFERASE-RELATED"/>
    <property type="match status" value="1"/>
</dbReference>
<feature type="transmembrane region" description="Helical" evidence="14">
    <location>
        <begin position="112"/>
        <end position="133"/>
    </location>
</feature>
<evidence type="ECO:0000313" key="15">
    <source>
        <dbReference type="Proteomes" id="UP000038045"/>
    </source>
</evidence>
<evidence type="ECO:0000256" key="8">
    <source>
        <dbReference type="ARBA" id="ARBA00022692"/>
    </source>
</evidence>
<dbReference type="STRING" id="131310.A0A0N5A1Z1"/>
<keyword evidence="7" id="KW-0808">Transferase</keyword>
<keyword evidence="9" id="KW-0256">Endoplasmic reticulum</keyword>
<keyword evidence="8 14" id="KW-0812">Transmembrane</keyword>
<dbReference type="Pfam" id="PF04922">
    <property type="entry name" value="DIE2_ALG10"/>
    <property type="match status" value="1"/>
</dbReference>
<evidence type="ECO:0000256" key="9">
    <source>
        <dbReference type="ARBA" id="ARBA00022824"/>
    </source>
</evidence>
<feature type="transmembrane region" description="Helical" evidence="14">
    <location>
        <begin position="168"/>
        <end position="189"/>
    </location>
</feature>
<sequence length="241" mass="28537">MFINLSREVIIALIFSQLLFLGHYLLVSKIYQHVPEPYMDEIFHIDQNQRYCRGDFTWNNKLTTPPALYLLSYKLFCNNERFFNSFLYPLTFLALIYARRRKFKKEESLVESYLNVLCIMILPVFFQSTTLFYTDQLSLFSVIMAFNCNPYMATIFFLVAVMTRQTNIVLCLLYLGIIFVKIIDIRKFLTTFLNFLMKSIFQIILILLCVFFVVFYNDGKIVLGDHSAHKPNDPRNCKLFT</sequence>
<reference evidence="16" key="1">
    <citation type="submission" date="2017-02" db="UniProtKB">
        <authorList>
            <consortium name="WormBaseParasite"/>
        </authorList>
    </citation>
    <scope>IDENTIFICATION</scope>
</reference>
<keyword evidence="6" id="KW-0328">Glycosyltransferase</keyword>
<name>A0A0N5A1Z1_PARTI</name>
<feature type="transmembrane region" description="Helical" evidence="14">
    <location>
        <begin position="9"/>
        <end position="27"/>
    </location>
</feature>
<dbReference type="EC" id="2.4.1.256" evidence="4"/>
<dbReference type="InterPro" id="IPR016900">
    <property type="entry name" value="Alg10"/>
</dbReference>
<evidence type="ECO:0000256" key="4">
    <source>
        <dbReference type="ARBA" id="ARBA00011967"/>
    </source>
</evidence>
<feature type="transmembrane region" description="Helical" evidence="14">
    <location>
        <begin position="82"/>
        <end position="100"/>
    </location>
</feature>
<feature type="transmembrane region" description="Helical" evidence="14">
    <location>
        <begin position="195"/>
        <end position="216"/>
    </location>
</feature>
<keyword evidence="15" id="KW-1185">Reference proteome</keyword>
<proteinExistence type="inferred from homology"/>
<dbReference type="WBParaSite" id="PTRK_0001563700.1">
    <property type="protein sequence ID" value="PTRK_0001563700.1"/>
    <property type="gene ID" value="PTRK_0001563700"/>
</dbReference>
<evidence type="ECO:0000256" key="13">
    <source>
        <dbReference type="ARBA" id="ARBA00048064"/>
    </source>
</evidence>
<evidence type="ECO:0000256" key="10">
    <source>
        <dbReference type="ARBA" id="ARBA00022989"/>
    </source>
</evidence>
<evidence type="ECO:0000256" key="1">
    <source>
        <dbReference type="ARBA" id="ARBA00004477"/>
    </source>
</evidence>
<evidence type="ECO:0000256" key="5">
    <source>
        <dbReference type="ARBA" id="ARBA00018512"/>
    </source>
</evidence>
<dbReference type="GO" id="GO:0005789">
    <property type="term" value="C:endoplasmic reticulum membrane"/>
    <property type="evidence" value="ECO:0007669"/>
    <property type="project" value="UniProtKB-SubCell"/>
</dbReference>
<dbReference type="PANTHER" id="PTHR12989">
    <property type="entry name" value="ALPHA-1,2-GLUCOSYLTRANSFERASE ALG10"/>
    <property type="match status" value="1"/>
</dbReference>
<evidence type="ECO:0000313" key="16">
    <source>
        <dbReference type="WBParaSite" id="PTRK_0001563700.1"/>
    </source>
</evidence>
<evidence type="ECO:0000256" key="11">
    <source>
        <dbReference type="ARBA" id="ARBA00023136"/>
    </source>
</evidence>
<dbReference type="GO" id="GO:0106073">
    <property type="term" value="F:dolichyl pyrophosphate Glc2Man9GlcNAc2 alpha-1,2-glucosyltransferase activity"/>
    <property type="evidence" value="ECO:0007669"/>
    <property type="project" value="UniProtKB-EC"/>
</dbReference>
<accession>A0A0N5A1Z1</accession>
<dbReference type="AlphaFoldDB" id="A0A0N5A1Z1"/>
<evidence type="ECO:0000256" key="12">
    <source>
        <dbReference type="ARBA" id="ARBA00044727"/>
    </source>
</evidence>
<comment type="function">
    <text evidence="12">Dol-P-Glc:Glc(2)Man(9)GlcNAc(2)-PP-Dol alpha-1,2-glucosyltransferase that operates in the biosynthetic pathway of dolichol-linked oligosaccharides, the glycan precursors employed in protein asparagine (N)-glycosylation. The assembly of dolichol-linked oligosaccharides begins on the cytosolic side of the endoplasmic reticulum membrane and finishes in its lumen. The sequential addition of sugars to dolichol pyrophosphate produces dolichol-linked oligosaccharides containing fourteen sugars, including two GlcNAcs, nine mannoses and three glucoses. Once assembled, the oligosaccharide is transferred from the lipid to nascent proteins by oligosaccharyltransferases. In the lumen of the endoplasmic reticulum, adds the third and last glucose residue from dolichyl phosphate glucose (Dol-P-Glc) onto the lipid-linked oligosaccharide intermediate Glc(2)Man(9)GlcNAc(2)-PP-Dol to produce Glc(3)Man(9)GlcNAc(2)-PP-Dol.</text>
</comment>
<comment type="subcellular location">
    <subcellularLocation>
        <location evidence="1">Endoplasmic reticulum membrane</location>
        <topology evidence="1">Multi-pass membrane protein</topology>
    </subcellularLocation>
</comment>
<comment type="catalytic activity">
    <reaction evidence="13">
        <text>an alpha-D-Glc-(1-&gt;3)-alpha-D-Glc-(1-&gt;3)-alpha-D-Man-(1-&gt;2)-alpha-D-Man-(1-&gt;2)-alpha-D-Man-(1-&gt;3)-[alpha-D-Man-(1-&gt;2)-alpha-D-Man-(1-&gt;3)-[alpha-D-Man-(1-&gt;2)-alpha-D-Man-(1-&gt;6)]-alpha-D-Man-(1-&gt;6)]-beta-D-Man-(1-&gt;4)-beta-D-GlcNAc-(1-&gt;4)-alpha-D-GlcNAc-diphospho-di-trans,poly-cis-dolichol + a di-trans,poly-cis-dolichyl beta-D-glucosyl phosphate = a alpha-D-Glc-(1-&gt;2)-alpha-D-Glc-(1-&gt;3)-alpha-D-Glc-(1-&gt;3)-alpha-D-Man-(1-&gt;2)-alpha-D-Man-(1-&gt;2)-alpha-D-Man-(1-&gt;3)-[alpha-D-Man-(1-&gt;2)-alpha-D-Man-(1-&gt;3)-[alpha-D-Man-(1-&gt;2)-alpha-D-Man-(1-&gt;6)]-alpha-D-Man-(1-&gt;6)]-beta-D-Man-(1-&gt;4)-beta-D-GlcNAc-(1-&gt;4)-alpha-D-GlcNAc-diphospho-di-trans,poly-cis-dolichol + a di-trans,poly-cis-dolichyl phosphate + H(+)</text>
        <dbReference type="Rhea" id="RHEA:29543"/>
        <dbReference type="Rhea" id="RHEA-COMP:19498"/>
        <dbReference type="Rhea" id="RHEA-COMP:19502"/>
        <dbReference type="Rhea" id="RHEA-COMP:19512"/>
        <dbReference type="Rhea" id="RHEA-COMP:19522"/>
        <dbReference type="ChEBI" id="CHEBI:15378"/>
        <dbReference type="ChEBI" id="CHEBI:57525"/>
        <dbReference type="ChEBI" id="CHEBI:57683"/>
        <dbReference type="ChEBI" id="CHEBI:132522"/>
        <dbReference type="ChEBI" id="CHEBI:132523"/>
        <dbReference type="EC" id="2.4.1.256"/>
    </reaction>
    <physiologicalReaction direction="left-to-right" evidence="13">
        <dbReference type="Rhea" id="RHEA:29544"/>
    </physiologicalReaction>
</comment>
<dbReference type="GO" id="GO:0006488">
    <property type="term" value="P:dolichol-linked oligosaccharide biosynthetic process"/>
    <property type="evidence" value="ECO:0007669"/>
    <property type="project" value="InterPro"/>
</dbReference>
<comment type="similarity">
    <text evidence="3">Belongs to the ALG10 glucosyltransferase family.</text>
</comment>
<dbReference type="Proteomes" id="UP000038045">
    <property type="component" value="Unplaced"/>
</dbReference>